<dbReference type="InterPro" id="IPR001356">
    <property type="entry name" value="HD"/>
</dbReference>
<proteinExistence type="predicted"/>
<dbReference type="Pfam" id="PF00046">
    <property type="entry name" value="Homeodomain"/>
    <property type="match status" value="1"/>
</dbReference>
<feature type="DNA-binding region" description="Homeobox" evidence="1">
    <location>
        <begin position="78"/>
        <end position="137"/>
    </location>
</feature>
<dbReference type="CDD" id="cd00086">
    <property type="entry name" value="homeodomain"/>
    <property type="match status" value="1"/>
</dbReference>
<dbReference type="EMBL" id="JAHDYR010000034">
    <property type="protein sequence ID" value="KAG9392699.1"/>
    <property type="molecule type" value="Genomic_DNA"/>
</dbReference>
<keyword evidence="1 2" id="KW-0238">DNA-binding</keyword>
<organism evidence="4 5">
    <name type="scientific">Carpediemonas membranifera</name>
    <dbReference type="NCBI Taxonomy" id="201153"/>
    <lineage>
        <taxon>Eukaryota</taxon>
        <taxon>Metamonada</taxon>
        <taxon>Carpediemonas-like organisms</taxon>
        <taxon>Carpediemonas</taxon>
    </lineage>
</organism>
<dbReference type="InterPro" id="IPR009057">
    <property type="entry name" value="Homeodomain-like_sf"/>
</dbReference>
<evidence type="ECO:0000256" key="2">
    <source>
        <dbReference type="RuleBase" id="RU000682"/>
    </source>
</evidence>
<dbReference type="Proteomes" id="UP000717585">
    <property type="component" value="Unassembled WGS sequence"/>
</dbReference>
<sequence length="211" mass="22698">MSHQPDLGLNVPDIDPKGVIFPAKGPHQGSTDSPFVDEDVATIPPVLPPDGDGQPSVLSPIPKMPAIGKARISKRKAAGRRGAAFSTFQTSVLVHCFKKSQYPRREEFENIARFVGLEADRVRGWFQNSRTRGVPAKAKVDDIAVPAEAIMDGLASRGAQLMPPPGPSTVGIPMVPPVARIDEASQCDIVPSAIQTLYLQGAFDEVLRRDE</sequence>
<dbReference type="AlphaFoldDB" id="A0A8J6B4A8"/>
<comment type="caution">
    <text evidence="4">The sequence shown here is derived from an EMBL/GenBank/DDBJ whole genome shotgun (WGS) entry which is preliminary data.</text>
</comment>
<gene>
    <name evidence="4" type="ORF">J8273_5957</name>
</gene>
<dbReference type="GO" id="GO:0003677">
    <property type="term" value="F:DNA binding"/>
    <property type="evidence" value="ECO:0007669"/>
    <property type="project" value="UniProtKB-UniRule"/>
</dbReference>
<feature type="domain" description="Homeobox" evidence="3">
    <location>
        <begin position="76"/>
        <end position="136"/>
    </location>
</feature>
<dbReference type="SUPFAM" id="SSF46689">
    <property type="entry name" value="Homeodomain-like"/>
    <property type="match status" value="1"/>
</dbReference>
<evidence type="ECO:0000313" key="4">
    <source>
        <dbReference type="EMBL" id="KAG9392699.1"/>
    </source>
</evidence>
<evidence type="ECO:0000259" key="3">
    <source>
        <dbReference type="PROSITE" id="PS50071"/>
    </source>
</evidence>
<keyword evidence="1 2" id="KW-0539">Nucleus</keyword>
<dbReference type="GO" id="GO:0005634">
    <property type="term" value="C:nucleus"/>
    <property type="evidence" value="ECO:0007669"/>
    <property type="project" value="UniProtKB-SubCell"/>
</dbReference>
<reference evidence="4" key="1">
    <citation type="submission" date="2021-05" db="EMBL/GenBank/DDBJ databases">
        <title>A free-living protist that lacks canonical eukaryotic 1 DNA replication and segregation systems.</title>
        <authorList>
            <person name="Salas-Leiva D.E."/>
            <person name="Tromer E.C."/>
            <person name="Curtis B.A."/>
            <person name="Jerlstrom-Hultqvist J."/>
            <person name="Kolisko M."/>
            <person name="Yi Z."/>
            <person name="Salas-Leiva J.S."/>
            <person name="Gallot-Lavallee L."/>
            <person name="Kops G.J.P.L."/>
            <person name="Archibald J.M."/>
            <person name="Simpson A.G.B."/>
            <person name="Roger A.J."/>
        </authorList>
    </citation>
    <scope>NUCLEOTIDE SEQUENCE</scope>
    <source>
        <strain evidence="4">BICM</strain>
    </source>
</reference>
<evidence type="ECO:0000313" key="5">
    <source>
        <dbReference type="Proteomes" id="UP000717585"/>
    </source>
</evidence>
<dbReference type="PROSITE" id="PS50071">
    <property type="entry name" value="HOMEOBOX_2"/>
    <property type="match status" value="1"/>
</dbReference>
<protein>
    <submittedName>
        <fullName evidence="4">Homeobox domain</fullName>
    </submittedName>
</protein>
<comment type="subcellular location">
    <subcellularLocation>
        <location evidence="1 2">Nucleus</location>
    </subcellularLocation>
</comment>
<dbReference type="OrthoDB" id="6159439at2759"/>
<name>A0A8J6B4A8_9EUKA</name>
<keyword evidence="5" id="KW-1185">Reference proteome</keyword>
<evidence type="ECO:0000256" key="1">
    <source>
        <dbReference type="PROSITE-ProRule" id="PRU00108"/>
    </source>
</evidence>
<keyword evidence="1 2" id="KW-0371">Homeobox</keyword>
<accession>A0A8J6B4A8</accession>
<dbReference type="Gene3D" id="1.10.10.60">
    <property type="entry name" value="Homeodomain-like"/>
    <property type="match status" value="1"/>
</dbReference>
<dbReference type="SMART" id="SM00389">
    <property type="entry name" value="HOX"/>
    <property type="match status" value="1"/>
</dbReference>